<dbReference type="VEuPathDB" id="MicrosporidiaDB:CWI37_2435p0010"/>
<reference evidence="1 2" key="1">
    <citation type="submission" date="2017-12" db="EMBL/GenBank/DDBJ databases">
        <authorList>
            <person name="Pombert J.-F."/>
            <person name="Haag K.L."/>
            <person name="Ebert D."/>
        </authorList>
    </citation>
    <scope>NUCLEOTIDE SEQUENCE [LARGE SCALE GENOMIC DNA]</scope>
    <source>
        <strain evidence="1">FI-OER-3-3</strain>
    </source>
</reference>
<evidence type="ECO:0000313" key="2">
    <source>
        <dbReference type="Proteomes" id="UP000292362"/>
    </source>
</evidence>
<name>A0A4Q9KRA5_9MICR</name>
<gene>
    <name evidence="1" type="ORF">CWI37_2435p0010</name>
</gene>
<evidence type="ECO:0000313" key="1">
    <source>
        <dbReference type="EMBL" id="TBT97198.1"/>
    </source>
</evidence>
<protein>
    <submittedName>
        <fullName evidence="1">Uncharacterized protein</fullName>
    </submittedName>
</protein>
<organism evidence="1 2">
    <name type="scientific">Hamiltosporidium tvaerminnensis</name>
    <dbReference type="NCBI Taxonomy" id="1176355"/>
    <lineage>
        <taxon>Eukaryota</taxon>
        <taxon>Fungi</taxon>
        <taxon>Fungi incertae sedis</taxon>
        <taxon>Microsporidia</taxon>
        <taxon>Dubosqiidae</taxon>
        <taxon>Hamiltosporidium</taxon>
    </lineage>
</organism>
<dbReference type="EMBL" id="PITJ01002435">
    <property type="protein sequence ID" value="TBT97198.1"/>
    <property type="molecule type" value="Genomic_DNA"/>
</dbReference>
<accession>A0A4Q9KRA5</accession>
<feature type="non-terminal residue" evidence="1">
    <location>
        <position position="253"/>
    </location>
</feature>
<proteinExistence type="predicted"/>
<sequence length="253" mass="29923">MSNKMKNLHRSKKTAAIFILLATHVLTSILTTVNFYIINEENRVNNFINSESTMDIMFKNEKIEYFDESNRITILKDNVLRRESKGGITKYYESNTVTLRYTDTNLLNSTLLKSLYISEKNIIRVFLKDVSTSNFLLFLKLIDNPDLLINQIDIKTFIDILTIITILDIKKSKQRNKIIKELLRNLVYGINIKSFYLENICCLDYTNNLVKRSIFRDLLIYFLEFVYFNEKRTRLHIVIKRSCDVIYKKDRGP</sequence>
<comment type="caution">
    <text evidence="1">The sequence shown here is derived from an EMBL/GenBank/DDBJ whole genome shotgun (WGS) entry which is preliminary data.</text>
</comment>
<dbReference type="Proteomes" id="UP000292362">
    <property type="component" value="Unassembled WGS sequence"/>
</dbReference>
<dbReference type="AlphaFoldDB" id="A0A4Q9KRA5"/>